<sequence length="318" mass="37078">MHRLALRHGRDLTLKQNHLQRVRPNDLLLVAVMKNEAHRLPFFIDYYRTLGIDHFLFVDNDSTDHFNAVVADQPDITTYHTRASYKASNFGMYWANYLLLRHGIGHWCLTCDPDEFIVYPHQESRSLRDLTDYLASIREDAFFTVMVDMYSDQTVNASAYREGDDPLLTCPYFDGTGYSKSYDQRYRNLFVQGGVRRRAFYAHNPAKAPALNKIPLVRWRAHFAYVESMHMAIPRRLNQAASADKTTGALLHFKFISQLQQKVKEEAIAQQHYDNSSEYRKYAQAIEQQRAFHDPSVSVRYDNWQTLARQGLIGLGEW</sequence>
<dbReference type="HOGENOM" id="CLU_063040_0_0_6"/>
<dbReference type="SUPFAM" id="SSF53448">
    <property type="entry name" value="Nucleotide-diphospho-sugar transferases"/>
    <property type="match status" value="1"/>
</dbReference>
<name>H8Z1V8_9GAMM</name>
<reference evidence="1 2" key="2">
    <citation type="submission" date="2011-11" db="EMBL/GenBank/DDBJ databases">
        <authorList>
            <consortium name="US DOE Joint Genome Institute"/>
            <person name="Lucas S."/>
            <person name="Han J."/>
            <person name="Lapidus A."/>
            <person name="Cheng J.-F."/>
            <person name="Goodwin L."/>
            <person name="Pitluck S."/>
            <person name="Peters L."/>
            <person name="Ovchinnikova G."/>
            <person name="Zhang X."/>
            <person name="Detter J.C."/>
            <person name="Han C."/>
            <person name="Tapia R."/>
            <person name="Land M."/>
            <person name="Hauser L."/>
            <person name="Kyrpides N."/>
            <person name="Ivanova N."/>
            <person name="Pagani I."/>
            <person name="Vogl K."/>
            <person name="Liu Z."/>
            <person name="Overmann J."/>
            <person name="Frigaard N.-U."/>
            <person name="Bryant D."/>
            <person name="Woyke T."/>
        </authorList>
    </citation>
    <scope>NUCLEOTIDE SEQUENCE [LARGE SCALE GENOMIC DNA]</scope>
    <source>
        <strain evidence="1 2">970</strain>
    </source>
</reference>
<dbReference type="AlphaFoldDB" id="H8Z1V8"/>
<evidence type="ECO:0000313" key="2">
    <source>
        <dbReference type="Proteomes" id="UP000002964"/>
    </source>
</evidence>
<organism evidence="1 2">
    <name type="scientific">Thiorhodovibrio frisius</name>
    <dbReference type="NCBI Taxonomy" id="631362"/>
    <lineage>
        <taxon>Bacteria</taxon>
        <taxon>Pseudomonadati</taxon>
        <taxon>Pseudomonadota</taxon>
        <taxon>Gammaproteobacteria</taxon>
        <taxon>Chromatiales</taxon>
        <taxon>Chromatiaceae</taxon>
        <taxon>Thiorhodovibrio</taxon>
    </lineage>
</organism>
<dbReference type="eggNOG" id="COG0463">
    <property type="taxonomic scope" value="Bacteria"/>
</dbReference>
<keyword evidence="2" id="KW-1185">Reference proteome</keyword>
<dbReference type="Proteomes" id="UP000002964">
    <property type="component" value="Unassembled WGS sequence"/>
</dbReference>
<evidence type="ECO:0000313" key="1">
    <source>
        <dbReference type="EMBL" id="EIC22586.1"/>
    </source>
</evidence>
<reference evidence="2" key="1">
    <citation type="submission" date="2011-06" db="EMBL/GenBank/DDBJ databases">
        <authorList>
            <consortium name="US DOE Joint Genome Institute (JGI-PGF)"/>
            <person name="Lucas S."/>
            <person name="Han J."/>
            <person name="Lapidus A."/>
            <person name="Cheng J.-F."/>
            <person name="Goodwin L."/>
            <person name="Pitluck S."/>
            <person name="Peters L."/>
            <person name="Land M.L."/>
            <person name="Hauser L."/>
            <person name="Vogl K."/>
            <person name="Liu Z."/>
            <person name="Overmann J."/>
            <person name="Frigaard N.-U."/>
            <person name="Bryant D.A."/>
            <person name="Woyke T.J."/>
        </authorList>
    </citation>
    <scope>NUCLEOTIDE SEQUENCE [LARGE SCALE GENOMIC DNA]</scope>
    <source>
        <strain evidence="2">970</strain>
    </source>
</reference>
<dbReference type="STRING" id="631362.Thi970DRAFT_02858"/>
<dbReference type="Pfam" id="PF13704">
    <property type="entry name" value="Glyco_tranf_2_4"/>
    <property type="match status" value="1"/>
</dbReference>
<accession>H8Z1V8</accession>
<gene>
    <name evidence="1" type="ORF">Thi970DRAFT_02858</name>
</gene>
<proteinExistence type="predicted"/>
<dbReference type="InterPro" id="IPR029044">
    <property type="entry name" value="Nucleotide-diphossugar_trans"/>
</dbReference>
<dbReference type="EMBL" id="JH603169">
    <property type="protein sequence ID" value="EIC22586.1"/>
    <property type="molecule type" value="Genomic_DNA"/>
</dbReference>
<evidence type="ECO:0008006" key="3">
    <source>
        <dbReference type="Google" id="ProtNLM"/>
    </source>
</evidence>
<protein>
    <recommendedName>
        <fullName evidence="3">Glycosyl transferase family 2</fullName>
    </recommendedName>
</protein>